<keyword evidence="3 7" id="KW-1003">Cell membrane</keyword>
<protein>
    <submittedName>
        <fullName evidence="9">DedA family protein</fullName>
    </submittedName>
</protein>
<dbReference type="NCBIfam" id="NF008102">
    <property type="entry name" value="PRK10847.1"/>
    <property type="match status" value="1"/>
</dbReference>
<evidence type="ECO:0000256" key="4">
    <source>
        <dbReference type="ARBA" id="ARBA00022692"/>
    </source>
</evidence>
<reference evidence="9" key="2">
    <citation type="journal article" date="2022" name="Sci. Total Environ.">
        <title>Prevalence, transmission, and molecular epidemiology of tet(X)-positive bacteria among humans, animals, and environmental niches in China: An epidemiological, and genomic-based study.</title>
        <authorList>
            <person name="Dong N."/>
            <person name="Zeng Y."/>
            <person name="Cai C."/>
            <person name="Sun C."/>
            <person name="Lu J."/>
            <person name="Liu C."/>
            <person name="Zhou H."/>
            <person name="Sun Q."/>
            <person name="Shu L."/>
            <person name="Wang H."/>
            <person name="Wang Y."/>
            <person name="Wang S."/>
            <person name="Wu C."/>
            <person name="Chan E.W."/>
            <person name="Chen G."/>
            <person name="Shen Z."/>
            <person name="Chen S."/>
            <person name="Zhang R."/>
        </authorList>
    </citation>
    <scope>NUCLEOTIDE SEQUENCE</scope>
    <source>
        <strain evidence="9">R1692</strain>
    </source>
</reference>
<evidence type="ECO:0000256" key="6">
    <source>
        <dbReference type="ARBA" id="ARBA00023136"/>
    </source>
</evidence>
<dbReference type="InterPro" id="IPR032816">
    <property type="entry name" value="VTT_dom"/>
</dbReference>
<organism evidence="9 10">
    <name type="scientific">Sphingobacterium hotanense</name>
    <dbReference type="NCBI Taxonomy" id="649196"/>
    <lineage>
        <taxon>Bacteria</taxon>
        <taxon>Pseudomonadati</taxon>
        <taxon>Bacteroidota</taxon>
        <taxon>Sphingobacteriia</taxon>
        <taxon>Sphingobacteriales</taxon>
        <taxon>Sphingobacteriaceae</taxon>
        <taxon>Sphingobacterium</taxon>
    </lineage>
</organism>
<feature type="domain" description="VTT" evidence="8">
    <location>
        <begin position="49"/>
        <end position="175"/>
    </location>
</feature>
<evidence type="ECO:0000256" key="7">
    <source>
        <dbReference type="RuleBase" id="RU367016"/>
    </source>
</evidence>
<dbReference type="Pfam" id="PF09335">
    <property type="entry name" value="VTT_dom"/>
    <property type="match status" value="1"/>
</dbReference>
<evidence type="ECO:0000313" key="9">
    <source>
        <dbReference type="EMBL" id="MDM1047406.1"/>
    </source>
</evidence>
<evidence type="ECO:0000256" key="1">
    <source>
        <dbReference type="ARBA" id="ARBA00004651"/>
    </source>
</evidence>
<reference evidence="9" key="1">
    <citation type="submission" date="2020-06" db="EMBL/GenBank/DDBJ databases">
        <authorList>
            <person name="Dong N."/>
        </authorList>
    </citation>
    <scope>NUCLEOTIDE SEQUENCE</scope>
    <source>
        <strain evidence="9">R1692</strain>
    </source>
</reference>
<dbReference type="Proteomes" id="UP001170954">
    <property type="component" value="Unassembled WGS sequence"/>
</dbReference>
<comment type="caution">
    <text evidence="9">The sequence shown here is derived from an EMBL/GenBank/DDBJ whole genome shotgun (WGS) entry which is preliminary data.</text>
</comment>
<dbReference type="EMBL" id="JACAGK010000007">
    <property type="protein sequence ID" value="MDM1047406.1"/>
    <property type="molecule type" value="Genomic_DNA"/>
</dbReference>
<dbReference type="PANTHER" id="PTHR30353:SF0">
    <property type="entry name" value="TRANSMEMBRANE PROTEIN"/>
    <property type="match status" value="1"/>
</dbReference>
<evidence type="ECO:0000259" key="8">
    <source>
        <dbReference type="Pfam" id="PF09335"/>
    </source>
</evidence>
<dbReference type="InterPro" id="IPR032818">
    <property type="entry name" value="DedA-like"/>
</dbReference>
<dbReference type="RefSeq" id="WP_260039988.1">
    <property type="nucleotide sequence ID" value="NZ_JACAGK010000007.1"/>
</dbReference>
<keyword evidence="10" id="KW-1185">Reference proteome</keyword>
<comment type="similarity">
    <text evidence="2 7">Belongs to the DedA family.</text>
</comment>
<evidence type="ECO:0000256" key="3">
    <source>
        <dbReference type="ARBA" id="ARBA00022475"/>
    </source>
</evidence>
<proteinExistence type="inferred from homology"/>
<dbReference type="PANTHER" id="PTHR30353">
    <property type="entry name" value="INNER MEMBRANE PROTEIN DEDA-RELATED"/>
    <property type="match status" value="1"/>
</dbReference>
<evidence type="ECO:0000256" key="5">
    <source>
        <dbReference type="ARBA" id="ARBA00022989"/>
    </source>
</evidence>
<keyword evidence="6 7" id="KW-0472">Membrane</keyword>
<name>A0ABT7NJR0_9SPHI</name>
<evidence type="ECO:0000256" key="2">
    <source>
        <dbReference type="ARBA" id="ARBA00010792"/>
    </source>
</evidence>
<feature type="transmembrane region" description="Helical" evidence="7">
    <location>
        <begin position="189"/>
        <end position="207"/>
    </location>
</feature>
<gene>
    <name evidence="9" type="ORF">HX018_04015</name>
</gene>
<comment type="subcellular location">
    <subcellularLocation>
        <location evidence="1 7">Cell membrane</location>
        <topology evidence="1 7">Multi-pass membrane protein</topology>
    </subcellularLocation>
</comment>
<keyword evidence="5 7" id="KW-1133">Transmembrane helix</keyword>
<evidence type="ECO:0000313" key="10">
    <source>
        <dbReference type="Proteomes" id="UP001170954"/>
    </source>
</evidence>
<feature type="transmembrane region" description="Helical" evidence="7">
    <location>
        <begin position="157"/>
        <end position="177"/>
    </location>
</feature>
<feature type="transmembrane region" description="Helical" evidence="7">
    <location>
        <begin position="27"/>
        <end position="49"/>
    </location>
</feature>
<dbReference type="InterPro" id="IPR058127">
    <property type="entry name" value="DedA"/>
</dbReference>
<keyword evidence="4 7" id="KW-0812">Transmembrane</keyword>
<accession>A0ABT7NJR0</accession>
<sequence>MELISTLIDFILHIDVHLVNITQEYQAWTYLILFLIIFAETGLVVTPFLPGDSVLFAAGALIAKPETDLNLFVMMGLLIAAAIIGDFVNYEIGKHFGARVFKPGSKIFKPAYLEKTQNFYSKYGLKTIIYARFVPIVRTFAPFVAGIVKMPYSKFGLYNIVGGILWVSLFLIVGYFFGQIPFVKNNFSLVVLAIIGISLLPAIIEVIKARFSNSKK</sequence>
<feature type="transmembrane region" description="Helical" evidence="7">
    <location>
        <begin position="69"/>
        <end position="89"/>
    </location>
</feature>